<comment type="caution">
    <text evidence="2">The sequence shown here is derived from an EMBL/GenBank/DDBJ whole genome shotgun (WGS) entry which is preliminary data.</text>
</comment>
<sequence>MSTSKTPTITLDAIQQLIANGIATALEAQAVTVASTSNPNRNTRPIATPVAKTGNYKEFVNCQPFYFNGTEGAVGLIRWFEQTKSVFSRSNCAEENKVTFATGTLTNDALSWWNSYAQPIGIDQANQITWIKLKRLLTNKYCPWTEVKKMEDEFYNLVIKGNDLKTYIRRLPRSIEGNVTASKPQTLEEATNIAHKLMDQIIRHDSMQETNDLKRKLEDKGNIINNNNYQNNYNNNRNNDYHQQLNKKQETFRTYTVANGYTGNHPLCERVLDVAIYYHFAISTFPVEIVIRSSAFILEYLLQLYIQVIEQLMARSGMDMKMAKTCYHSHYVPPDQSYGPTESIKETALGHLAPPRRSTRLTPPTPVPTVDKADEMILARYFTSVLLSIKVVGAGMLRRKLNVNYEDEEITDEVYELKRREKRKIVKETRNSPILHPIRFSLGFILILLKSSTQSENAIANVIPSQVNASVRSYMSGHILHVHPAQSQTSSVPEQQYQLYLAMKADPQFPFVFEEREIPDPENMSCHFTSFQSNNFNDDDIEDRTSRWVNKCIKKFNPYARYWCEHWKNSSCRYSLLLKENRKSQKTKSEEIYSNSKIVPVIKTYWEWVMTTSLFTALILRIYNLFDYEWQYGYVQKDLTKDETEYLKLFEEEIEASKADEKMGDVRDMKTLGPEKNALINQTLRGRDCYGS</sequence>
<dbReference type="Proteomes" id="UP001151760">
    <property type="component" value="Unassembled WGS sequence"/>
</dbReference>
<evidence type="ECO:0000313" key="2">
    <source>
        <dbReference type="EMBL" id="GJT87680.1"/>
    </source>
</evidence>
<dbReference type="InterPro" id="IPR005162">
    <property type="entry name" value="Retrotrans_gag_dom"/>
</dbReference>
<accession>A0ABQ5HID5</accession>
<dbReference type="Pfam" id="PF03732">
    <property type="entry name" value="Retrotrans_gag"/>
    <property type="match status" value="1"/>
</dbReference>
<keyword evidence="3" id="KW-1185">Reference proteome</keyword>
<evidence type="ECO:0000259" key="1">
    <source>
        <dbReference type="Pfam" id="PF03732"/>
    </source>
</evidence>
<organism evidence="2 3">
    <name type="scientific">Tanacetum coccineum</name>
    <dbReference type="NCBI Taxonomy" id="301880"/>
    <lineage>
        <taxon>Eukaryota</taxon>
        <taxon>Viridiplantae</taxon>
        <taxon>Streptophyta</taxon>
        <taxon>Embryophyta</taxon>
        <taxon>Tracheophyta</taxon>
        <taxon>Spermatophyta</taxon>
        <taxon>Magnoliopsida</taxon>
        <taxon>eudicotyledons</taxon>
        <taxon>Gunneridae</taxon>
        <taxon>Pentapetalae</taxon>
        <taxon>asterids</taxon>
        <taxon>campanulids</taxon>
        <taxon>Asterales</taxon>
        <taxon>Asteraceae</taxon>
        <taxon>Asteroideae</taxon>
        <taxon>Anthemideae</taxon>
        <taxon>Anthemidinae</taxon>
        <taxon>Tanacetum</taxon>
    </lineage>
</organism>
<dbReference type="EMBL" id="BQNB010019659">
    <property type="protein sequence ID" value="GJT87680.1"/>
    <property type="molecule type" value="Genomic_DNA"/>
</dbReference>
<proteinExistence type="predicted"/>
<feature type="domain" description="Retrotransposon gag" evidence="1">
    <location>
        <begin position="100"/>
        <end position="172"/>
    </location>
</feature>
<evidence type="ECO:0000313" key="3">
    <source>
        <dbReference type="Proteomes" id="UP001151760"/>
    </source>
</evidence>
<name>A0ABQ5HID5_9ASTR</name>
<gene>
    <name evidence="2" type="ORF">Tco_1069397</name>
</gene>
<protein>
    <recommendedName>
        <fullName evidence="1">Retrotransposon gag domain-containing protein</fullName>
    </recommendedName>
</protein>
<reference evidence="2" key="2">
    <citation type="submission" date="2022-01" db="EMBL/GenBank/DDBJ databases">
        <authorList>
            <person name="Yamashiro T."/>
            <person name="Shiraishi A."/>
            <person name="Satake H."/>
            <person name="Nakayama K."/>
        </authorList>
    </citation>
    <scope>NUCLEOTIDE SEQUENCE</scope>
</reference>
<reference evidence="2" key="1">
    <citation type="journal article" date="2022" name="Int. J. Mol. Sci.">
        <title>Draft Genome of Tanacetum Coccineum: Genomic Comparison of Closely Related Tanacetum-Family Plants.</title>
        <authorList>
            <person name="Yamashiro T."/>
            <person name="Shiraishi A."/>
            <person name="Nakayama K."/>
            <person name="Satake H."/>
        </authorList>
    </citation>
    <scope>NUCLEOTIDE SEQUENCE</scope>
</reference>